<comment type="similarity">
    <text evidence="1 9">Belongs to the GPN-loop GTPase family.</text>
</comment>
<feature type="region of interest" description="Disordered" evidence="10">
    <location>
        <begin position="349"/>
        <end position="383"/>
    </location>
</feature>
<dbReference type="InterPro" id="IPR003593">
    <property type="entry name" value="AAA+_ATPase"/>
</dbReference>
<evidence type="ECO:0000256" key="10">
    <source>
        <dbReference type="SAM" id="MobiDB-lite"/>
    </source>
</evidence>
<dbReference type="GO" id="GO:0003924">
    <property type="term" value="F:GTPase activity"/>
    <property type="evidence" value="ECO:0007669"/>
    <property type="project" value="InterPro"/>
</dbReference>
<evidence type="ECO:0000259" key="11">
    <source>
        <dbReference type="SMART" id="SM00382"/>
    </source>
</evidence>
<name>A0A2V0NZH3_9CHLO</name>
<dbReference type="EC" id="3.6.5.-" evidence="9"/>
<dbReference type="AlphaFoldDB" id="A0A2V0NZH3"/>
<evidence type="ECO:0000256" key="2">
    <source>
        <dbReference type="ARBA" id="ARBA00022490"/>
    </source>
</evidence>
<dbReference type="PANTHER" id="PTHR21231">
    <property type="entry name" value="XPA-BINDING PROTEIN 1-RELATED"/>
    <property type="match status" value="1"/>
</dbReference>
<evidence type="ECO:0000313" key="13">
    <source>
        <dbReference type="Proteomes" id="UP000247498"/>
    </source>
</evidence>
<dbReference type="CDD" id="cd17870">
    <property type="entry name" value="GPN1"/>
    <property type="match status" value="1"/>
</dbReference>
<dbReference type="InterPro" id="IPR004130">
    <property type="entry name" value="Gpn"/>
</dbReference>
<keyword evidence="7" id="KW-0539">Nucleus</keyword>
<feature type="domain" description="AAA+ ATPase" evidence="11">
    <location>
        <begin position="26"/>
        <end position="180"/>
    </location>
</feature>
<sequence length="383" mass="39801">MAEPAASAGPESGEGPSSSSSAAGSKPVVVLVIGMAGSGKTTLIQRLNSHLHAEKLPGYIINLDPAVTHLPYSANIDIRDTVNYKNVMKQYGLGPNGGILTSCNLFATRFDQVLALCEKPRDPPLRYIIADTPGQIEIFTWSASGQLVTELFASSFPTVVVYVIDTPRCAAPQTFMSNMLQAVSILYKTKLPLLLVFNKVDVTRHAFALTWMDDTDAFADALEADASYAATLSRSLSLVLSEFYAGIRHVGVSALTGEGMDAFFEAVSKSAQDYADDYLPDLEARRRAKEGAEAARREKEMERLRADMAAAGVSEAARGGGPAAAAAAGAAAAGAAAAGAAAAAAAAAGASEAAGRGGDDEGSCDYEVSDDSVEPYSAGAEDE</sequence>
<evidence type="ECO:0000256" key="1">
    <source>
        <dbReference type="ARBA" id="ARBA00005290"/>
    </source>
</evidence>
<dbReference type="InterPro" id="IPR030230">
    <property type="entry name" value="Gpn1/Npa3/XAB1"/>
</dbReference>
<proteinExistence type="inferred from homology"/>
<feature type="region of interest" description="Disordered" evidence="10">
    <location>
        <begin position="1"/>
        <end position="23"/>
    </location>
</feature>
<keyword evidence="2 9" id="KW-0963">Cytoplasm</keyword>
<dbReference type="STRING" id="307507.A0A2V0NZH3"/>
<evidence type="ECO:0000256" key="7">
    <source>
        <dbReference type="ARBA" id="ARBA00023242"/>
    </source>
</evidence>
<dbReference type="Proteomes" id="UP000247498">
    <property type="component" value="Unassembled WGS sequence"/>
</dbReference>
<dbReference type="GO" id="GO:0005634">
    <property type="term" value="C:nucleus"/>
    <property type="evidence" value="ECO:0007669"/>
    <property type="project" value="UniProtKB-SubCell"/>
</dbReference>
<dbReference type="InParanoid" id="A0A2V0NZH3"/>
<keyword evidence="5" id="KW-0175">Coiled coil</keyword>
<dbReference type="SUPFAM" id="SSF52540">
    <property type="entry name" value="P-loop containing nucleoside triphosphate hydrolases"/>
    <property type="match status" value="1"/>
</dbReference>
<reference evidence="12 13" key="1">
    <citation type="journal article" date="2018" name="Sci. Rep.">
        <title>Raphidocelis subcapitata (=Pseudokirchneriella subcapitata) provides an insight into genome evolution and environmental adaptations in the Sphaeropleales.</title>
        <authorList>
            <person name="Suzuki S."/>
            <person name="Yamaguchi H."/>
            <person name="Nakajima N."/>
            <person name="Kawachi M."/>
        </authorList>
    </citation>
    <scope>NUCLEOTIDE SEQUENCE [LARGE SCALE GENOMIC DNA]</scope>
    <source>
        <strain evidence="12 13">NIES-35</strain>
    </source>
</reference>
<dbReference type="SMART" id="SM00382">
    <property type="entry name" value="AAA"/>
    <property type="match status" value="1"/>
</dbReference>
<evidence type="ECO:0000313" key="12">
    <source>
        <dbReference type="EMBL" id="GBF93041.1"/>
    </source>
</evidence>
<organism evidence="12 13">
    <name type="scientific">Raphidocelis subcapitata</name>
    <dbReference type="NCBI Taxonomy" id="307507"/>
    <lineage>
        <taxon>Eukaryota</taxon>
        <taxon>Viridiplantae</taxon>
        <taxon>Chlorophyta</taxon>
        <taxon>core chlorophytes</taxon>
        <taxon>Chlorophyceae</taxon>
        <taxon>CS clade</taxon>
        <taxon>Sphaeropleales</taxon>
        <taxon>Selenastraceae</taxon>
        <taxon>Raphidocelis</taxon>
    </lineage>
</organism>
<dbReference type="GO" id="GO:0005737">
    <property type="term" value="C:cytoplasm"/>
    <property type="evidence" value="ECO:0007669"/>
    <property type="project" value="UniProtKB-SubCell"/>
</dbReference>
<evidence type="ECO:0000256" key="6">
    <source>
        <dbReference type="ARBA" id="ARBA00023134"/>
    </source>
</evidence>
<dbReference type="InterPro" id="IPR027417">
    <property type="entry name" value="P-loop_NTPase"/>
</dbReference>
<comment type="function">
    <text evidence="8 9">Small GTPase required for proper nuclear import of RNA polymerase II (RNAPII). May act at an RNAP assembly step prior to nuclear import.</text>
</comment>
<evidence type="ECO:0000256" key="4">
    <source>
        <dbReference type="ARBA" id="ARBA00022801"/>
    </source>
</evidence>
<evidence type="ECO:0000256" key="8">
    <source>
        <dbReference type="ARBA" id="ARBA00055682"/>
    </source>
</evidence>
<dbReference type="OrthoDB" id="243313at2759"/>
<accession>A0A2V0NZH3</accession>
<comment type="subunit">
    <text evidence="9">Binds to RNA polymerase II.</text>
</comment>
<dbReference type="Pfam" id="PF03029">
    <property type="entry name" value="ATP_bind_1"/>
    <property type="match status" value="1"/>
</dbReference>
<comment type="caution">
    <text evidence="12">The sequence shown here is derived from an EMBL/GenBank/DDBJ whole genome shotgun (WGS) entry which is preliminary data.</text>
</comment>
<keyword evidence="13" id="KW-1185">Reference proteome</keyword>
<feature type="compositionally biased region" description="Acidic residues" evidence="10">
    <location>
        <begin position="360"/>
        <end position="373"/>
    </location>
</feature>
<dbReference type="GO" id="GO:0005525">
    <property type="term" value="F:GTP binding"/>
    <property type="evidence" value="ECO:0007669"/>
    <property type="project" value="UniProtKB-KW"/>
</dbReference>
<evidence type="ECO:0000256" key="3">
    <source>
        <dbReference type="ARBA" id="ARBA00022741"/>
    </source>
</evidence>
<evidence type="ECO:0000256" key="9">
    <source>
        <dbReference type="RuleBase" id="RU365059"/>
    </source>
</evidence>
<comment type="subcellular location">
    <subcellularLocation>
        <location evidence="9">Cytoplasm</location>
    </subcellularLocation>
    <subcellularLocation>
        <location evidence="9">Nucleus</location>
    </subcellularLocation>
</comment>
<keyword evidence="3 9" id="KW-0547">Nucleotide-binding</keyword>
<dbReference type="FunFam" id="3.40.50.300:FF:000888">
    <property type="entry name" value="GPN-loop GTPase 1"/>
    <property type="match status" value="1"/>
</dbReference>
<dbReference type="EMBL" id="BDRX01000037">
    <property type="protein sequence ID" value="GBF93041.1"/>
    <property type="molecule type" value="Genomic_DNA"/>
</dbReference>
<evidence type="ECO:0000256" key="5">
    <source>
        <dbReference type="ARBA" id="ARBA00023054"/>
    </source>
</evidence>
<keyword evidence="4 9" id="KW-0378">Hydrolase</keyword>
<dbReference type="PANTHER" id="PTHR21231:SF8">
    <property type="entry name" value="GPN-LOOP GTPASE 1"/>
    <property type="match status" value="1"/>
</dbReference>
<protein>
    <recommendedName>
        <fullName evidence="9">GPN-loop GTPase</fullName>
        <ecNumber evidence="9">3.6.5.-</ecNumber>
    </recommendedName>
</protein>
<gene>
    <name evidence="12" type="ORF">Rsub_05652</name>
</gene>
<dbReference type="PRINTS" id="PR00449">
    <property type="entry name" value="RASTRNSFRMNG"/>
</dbReference>
<dbReference type="FunCoup" id="A0A2V0NZH3">
    <property type="interactions" value="1813"/>
</dbReference>
<dbReference type="Gene3D" id="3.40.50.300">
    <property type="entry name" value="P-loop containing nucleotide triphosphate hydrolases"/>
    <property type="match status" value="1"/>
</dbReference>
<keyword evidence="6 9" id="KW-0342">GTP-binding</keyword>